<evidence type="ECO:0000313" key="1">
    <source>
        <dbReference type="EMBL" id="PNI80809.1"/>
    </source>
</evidence>
<reference evidence="1 2" key="1">
    <citation type="submission" date="2017-12" db="EMBL/GenBank/DDBJ databases">
        <title>High-resolution comparative analysis of great ape genomes.</title>
        <authorList>
            <person name="Pollen A."/>
            <person name="Hastie A."/>
            <person name="Hormozdiari F."/>
            <person name="Dougherty M."/>
            <person name="Liu R."/>
            <person name="Chaisson M."/>
            <person name="Hoppe E."/>
            <person name="Hill C."/>
            <person name="Pang A."/>
            <person name="Hillier L."/>
            <person name="Baker C."/>
            <person name="Armstrong J."/>
            <person name="Shendure J."/>
            <person name="Paten B."/>
            <person name="Wilson R."/>
            <person name="Chao H."/>
            <person name="Schneider V."/>
            <person name="Ventura M."/>
            <person name="Kronenberg Z."/>
            <person name="Murali S."/>
            <person name="Gordon D."/>
            <person name="Cantsilieris S."/>
            <person name="Munson K."/>
            <person name="Nelson B."/>
            <person name="Raja A."/>
            <person name="Underwood J."/>
            <person name="Diekhans M."/>
            <person name="Fiddes I."/>
            <person name="Haussler D."/>
            <person name="Eichler E."/>
        </authorList>
    </citation>
    <scope>NUCLEOTIDE SEQUENCE [LARGE SCALE GENOMIC DNA]</scope>
    <source>
        <strain evidence="1">Yerkes chimp pedigree #C0471</strain>
    </source>
</reference>
<evidence type="ECO:0000313" key="2">
    <source>
        <dbReference type="Proteomes" id="UP000236370"/>
    </source>
</evidence>
<protein>
    <submittedName>
        <fullName evidence="1">SLC26A6 isoform 16</fullName>
    </submittedName>
</protein>
<dbReference type="Proteomes" id="UP000236370">
    <property type="component" value="Unassembled WGS sequence"/>
</dbReference>
<name>A0A2J8P9W5_PANTR</name>
<feature type="non-terminal residue" evidence="1">
    <location>
        <position position="1"/>
    </location>
</feature>
<dbReference type="EMBL" id="NBAG03000218">
    <property type="protein sequence ID" value="PNI80809.1"/>
    <property type="molecule type" value="Genomic_DNA"/>
</dbReference>
<comment type="caution">
    <text evidence="1">The sequence shown here is derived from an EMBL/GenBank/DDBJ whole genome shotgun (WGS) entry which is preliminary data.</text>
</comment>
<accession>A0A2J8P9W5</accession>
<gene>
    <name evidence="1" type="ORF">CK820_G0005146</name>
</gene>
<dbReference type="AlphaFoldDB" id="A0A2J8P9W5"/>
<organism evidence="1 2">
    <name type="scientific">Pan troglodytes</name>
    <name type="common">Chimpanzee</name>
    <dbReference type="NCBI Taxonomy" id="9598"/>
    <lineage>
        <taxon>Eukaryota</taxon>
        <taxon>Metazoa</taxon>
        <taxon>Chordata</taxon>
        <taxon>Craniata</taxon>
        <taxon>Vertebrata</taxon>
        <taxon>Euteleostomi</taxon>
        <taxon>Mammalia</taxon>
        <taxon>Eutheria</taxon>
        <taxon>Euarchontoglires</taxon>
        <taxon>Primates</taxon>
        <taxon>Haplorrhini</taxon>
        <taxon>Catarrhini</taxon>
        <taxon>Hominidae</taxon>
        <taxon>Pan</taxon>
    </lineage>
</organism>
<sequence length="193" mass="20487">GGLHTQCPGWPLPGGAGPDPLRLRGHLPVRTSCPRLYHSCSCAGLRLTAQVCVWPPSEQPLWATVPHLLLEVCWKLPQSKVGTVVTAAVAGVVLVVVKLLNDKLQQQLPMPIPGELLTLIGATGISYGMGLKHRFEAGAPSGPQHQAVLKARGQRLHHRCGWVCHCHLTGEDLRPEARLPGGQQPGAGGPGPQ</sequence>
<proteinExistence type="predicted"/>